<evidence type="ECO:0000313" key="3">
    <source>
        <dbReference type="Proteomes" id="UP000253594"/>
    </source>
</evidence>
<sequence length="97" mass="11026">MNAFIRYMLVAMLLVLSQKSFALMCWKSDNKQTEDYVYIDTSIAVPSVLPKDTVLWRSPNYSISITCFQDRDWGPEQVYFYLSPTGQGALGSDLEVG</sequence>
<keyword evidence="1" id="KW-0732">Signal</keyword>
<reference evidence="2 3" key="1">
    <citation type="submission" date="2018-07" db="EMBL/GenBank/DDBJ databases">
        <title>Mechanisms of high-level aminoglycoside resistance among Gram-negative pathogens in Brazil.</title>
        <authorList>
            <person name="Ballaben A.S."/>
            <person name="Darini A.L.C."/>
            <person name="Doi Y."/>
        </authorList>
    </citation>
    <scope>NUCLEOTIDE SEQUENCE [LARGE SCALE GENOMIC DNA]</scope>
    <source>
        <strain evidence="2 3">B2-305</strain>
    </source>
</reference>
<name>A0A367M148_PSEAI</name>
<accession>A0A367M148</accession>
<dbReference type="AlphaFoldDB" id="A0A367M148"/>
<feature type="chain" id="PRO_5016636066" evidence="1">
    <location>
        <begin position="23"/>
        <end position="97"/>
    </location>
</feature>
<comment type="caution">
    <text evidence="2">The sequence shown here is derived from an EMBL/GenBank/DDBJ whole genome shotgun (WGS) entry which is preliminary data.</text>
</comment>
<dbReference type="Proteomes" id="UP000253594">
    <property type="component" value="Unassembled WGS sequence"/>
</dbReference>
<gene>
    <name evidence="2" type="ORF">DT376_30505</name>
</gene>
<feature type="non-terminal residue" evidence="2">
    <location>
        <position position="97"/>
    </location>
</feature>
<proteinExistence type="predicted"/>
<protein>
    <submittedName>
        <fullName evidence="2">Fimbrial protein</fullName>
    </submittedName>
</protein>
<dbReference type="EMBL" id="QORE01001555">
    <property type="protein sequence ID" value="RCI71185.1"/>
    <property type="molecule type" value="Genomic_DNA"/>
</dbReference>
<evidence type="ECO:0000313" key="2">
    <source>
        <dbReference type="EMBL" id="RCI71185.1"/>
    </source>
</evidence>
<organism evidence="2 3">
    <name type="scientific">Pseudomonas aeruginosa</name>
    <dbReference type="NCBI Taxonomy" id="287"/>
    <lineage>
        <taxon>Bacteria</taxon>
        <taxon>Pseudomonadati</taxon>
        <taxon>Pseudomonadota</taxon>
        <taxon>Gammaproteobacteria</taxon>
        <taxon>Pseudomonadales</taxon>
        <taxon>Pseudomonadaceae</taxon>
        <taxon>Pseudomonas</taxon>
    </lineage>
</organism>
<evidence type="ECO:0000256" key="1">
    <source>
        <dbReference type="SAM" id="SignalP"/>
    </source>
</evidence>
<feature type="signal peptide" evidence="1">
    <location>
        <begin position="1"/>
        <end position="22"/>
    </location>
</feature>